<protein>
    <recommendedName>
        <fullName evidence="3">Pectinesterase</fullName>
    </recommendedName>
</protein>
<reference evidence="1 2" key="1">
    <citation type="submission" date="2021-03" db="EMBL/GenBank/DDBJ databases">
        <authorList>
            <person name="King G.J."/>
            <person name="Bancroft I."/>
            <person name="Baten A."/>
            <person name="Bloomfield J."/>
            <person name="Borpatragohain P."/>
            <person name="He Z."/>
            <person name="Irish N."/>
            <person name="Irwin J."/>
            <person name="Liu K."/>
            <person name="Mauleon R.P."/>
            <person name="Moore J."/>
            <person name="Morris R."/>
            <person name="Ostergaard L."/>
            <person name="Wang B."/>
            <person name="Wells R."/>
        </authorList>
    </citation>
    <scope>NUCLEOTIDE SEQUENCE [LARGE SCALE GENOMIC DNA]</scope>
    <source>
        <strain evidence="1">R-o-18</strain>
        <tissue evidence="1">Leaf</tissue>
    </source>
</reference>
<keyword evidence="2" id="KW-1185">Reference proteome</keyword>
<sequence>MFFRYVCMEAAGNFREAPRAGHVIVALERNYFYICKATSKLQLLYPKKKLYIYDCRFISIVEGVWSKVVAMAEGCLQDPQRLVLHSLFGDCNKNLDPLDDIYYYTQ</sequence>
<proteinExistence type="predicted"/>
<feature type="non-terminal residue" evidence="1">
    <location>
        <position position="106"/>
    </location>
</feature>
<evidence type="ECO:0000313" key="1">
    <source>
        <dbReference type="EMBL" id="KAG5383120.1"/>
    </source>
</evidence>
<dbReference type="EMBL" id="JADBGQ010000008">
    <property type="protein sequence ID" value="KAG5383120.1"/>
    <property type="molecule type" value="Genomic_DNA"/>
</dbReference>
<comment type="caution">
    <text evidence="1">The sequence shown here is derived from an EMBL/GenBank/DDBJ whole genome shotgun (WGS) entry which is preliminary data.</text>
</comment>
<accession>A0ABQ7LB78</accession>
<evidence type="ECO:0000313" key="2">
    <source>
        <dbReference type="Proteomes" id="UP000823674"/>
    </source>
</evidence>
<gene>
    <name evidence="1" type="primary">A09p021230.1_BraROA</name>
    <name evidence="1" type="ORF">IGI04_034590</name>
</gene>
<organism evidence="1 2">
    <name type="scientific">Brassica rapa subsp. trilocularis</name>
    <dbReference type="NCBI Taxonomy" id="1813537"/>
    <lineage>
        <taxon>Eukaryota</taxon>
        <taxon>Viridiplantae</taxon>
        <taxon>Streptophyta</taxon>
        <taxon>Embryophyta</taxon>
        <taxon>Tracheophyta</taxon>
        <taxon>Spermatophyta</taxon>
        <taxon>Magnoliopsida</taxon>
        <taxon>eudicotyledons</taxon>
        <taxon>Gunneridae</taxon>
        <taxon>Pentapetalae</taxon>
        <taxon>rosids</taxon>
        <taxon>malvids</taxon>
        <taxon>Brassicales</taxon>
        <taxon>Brassicaceae</taxon>
        <taxon>Brassiceae</taxon>
        <taxon>Brassica</taxon>
    </lineage>
</organism>
<dbReference type="Proteomes" id="UP000823674">
    <property type="component" value="Chromosome A09"/>
</dbReference>
<evidence type="ECO:0008006" key="3">
    <source>
        <dbReference type="Google" id="ProtNLM"/>
    </source>
</evidence>
<name>A0ABQ7LB78_BRACM</name>